<evidence type="ECO:0000313" key="4">
    <source>
        <dbReference type="EMBL" id="MBB6436080.1"/>
    </source>
</evidence>
<accession>A0A7X0LPK5</accession>
<keyword evidence="2" id="KW-0472">Membrane</keyword>
<comment type="caution">
    <text evidence="4">The sequence shown here is derived from an EMBL/GenBank/DDBJ whole genome shotgun (WGS) entry which is preliminary data.</text>
</comment>
<keyword evidence="2" id="KW-1133">Transmembrane helix</keyword>
<dbReference type="AlphaFoldDB" id="A0A7X0LPK5"/>
<feature type="transmembrane region" description="Helical" evidence="2">
    <location>
        <begin position="70"/>
        <end position="87"/>
    </location>
</feature>
<dbReference type="InterPro" id="IPR055568">
    <property type="entry name" value="DUF7144"/>
</dbReference>
<sequence>MAHSTTSAGNPAGPGSPRADSPWAAGGAMFAGVLLLVDGILDIIKGIVGIAEDDVYSRLGNYVFKFDVTAWGWIHLVLGIVLALVGAGILKNALWARTTGVMLASLSIVINFLWLPYVPVWALVSIGIGVFVIWALCTARTDTTAA</sequence>
<feature type="transmembrane region" description="Helical" evidence="2">
    <location>
        <begin position="120"/>
        <end position="139"/>
    </location>
</feature>
<dbReference type="Pfam" id="PF23636">
    <property type="entry name" value="DUF7144"/>
    <property type="match status" value="1"/>
</dbReference>
<feature type="domain" description="DUF7144" evidence="3">
    <location>
        <begin position="28"/>
        <end position="140"/>
    </location>
</feature>
<organism evidence="4 5">
    <name type="scientific">Streptomyces candidus</name>
    <dbReference type="NCBI Taxonomy" id="67283"/>
    <lineage>
        <taxon>Bacteria</taxon>
        <taxon>Bacillati</taxon>
        <taxon>Actinomycetota</taxon>
        <taxon>Actinomycetes</taxon>
        <taxon>Kitasatosporales</taxon>
        <taxon>Streptomycetaceae</taxon>
        <taxon>Streptomyces</taxon>
    </lineage>
</organism>
<protein>
    <recommendedName>
        <fullName evidence="3">DUF7144 domain-containing protein</fullName>
    </recommendedName>
</protein>
<keyword evidence="5" id="KW-1185">Reference proteome</keyword>
<reference evidence="4 5" key="1">
    <citation type="submission" date="2020-08" db="EMBL/GenBank/DDBJ databases">
        <title>Genomic Encyclopedia of Type Strains, Phase IV (KMG-IV): sequencing the most valuable type-strain genomes for metagenomic binning, comparative biology and taxonomic classification.</title>
        <authorList>
            <person name="Goeker M."/>
        </authorList>
    </citation>
    <scope>NUCLEOTIDE SEQUENCE [LARGE SCALE GENOMIC DNA]</scope>
    <source>
        <strain evidence="4 5">DSM 40141</strain>
    </source>
</reference>
<evidence type="ECO:0000259" key="3">
    <source>
        <dbReference type="Pfam" id="PF23636"/>
    </source>
</evidence>
<feature type="transmembrane region" description="Helical" evidence="2">
    <location>
        <begin position="28"/>
        <end position="50"/>
    </location>
</feature>
<proteinExistence type="predicted"/>
<dbReference type="EMBL" id="JACHEM010000005">
    <property type="protein sequence ID" value="MBB6436080.1"/>
    <property type="molecule type" value="Genomic_DNA"/>
</dbReference>
<feature type="region of interest" description="Disordered" evidence="1">
    <location>
        <begin position="1"/>
        <end position="20"/>
    </location>
</feature>
<name>A0A7X0LPK5_9ACTN</name>
<gene>
    <name evidence="4" type="ORF">HNQ79_002543</name>
</gene>
<evidence type="ECO:0000256" key="1">
    <source>
        <dbReference type="SAM" id="MobiDB-lite"/>
    </source>
</evidence>
<keyword evidence="2" id="KW-0812">Transmembrane</keyword>
<dbReference type="RefSeq" id="WP_185030010.1">
    <property type="nucleotide sequence ID" value="NZ_BNBN01000005.1"/>
</dbReference>
<evidence type="ECO:0000256" key="2">
    <source>
        <dbReference type="SAM" id="Phobius"/>
    </source>
</evidence>
<evidence type="ECO:0000313" key="5">
    <source>
        <dbReference type="Proteomes" id="UP000540423"/>
    </source>
</evidence>
<dbReference type="Proteomes" id="UP000540423">
    <property type="component" value="Unassembled WGS sequence"/>
</dbReference>